<accession>A0A8H3KP60</accession>
<dbReference type="EMBL" id="BLAL01000005">
    <property type="protein sequence ID" value="GES73268.1"/>
    <property type="molecule type" value="Genomic_DNA"/>
</dbReference>
<sequence>MIKSSHHKKIVFTRFLGKEHVHIIKILLNKDISEFVSSYLAIPIKIISLKRLKTEIQNEDQEQCNPKKIAKSISYWKCWITTSKYFQYLIARVLPQIIFSSRNETLVNDENHIFYVEQRKMSYQLLLKISIQQSNITITFFVTPVVPQRRKHTVVSKIISNLMIKENVYYH</sequence>
<name>A0A8H3KP60_9GLOM</name>
<protein>
    <submittedName>
        <fullName evidence="1">Uncharacterized protein</fullName>
    </submittedName>
</protein>
<comment type="caution">
    <text evidence="1">The sequence shown here is derived from an EMBL/GenBank/DDBJ whole genome shotgun (WGS) entry which is preliminary data.</text>
</comment>
<evidence type="ECO:0000313" key="1">
    <source>
        <dbReference type="EMBL" id="GES73268.1"/>
    </source>
</evidence>
<proteinExistence type="predicted"/>
<dbReference type="Proteomes" id="UP000615446">
    <property type="component" value="Unassembled WGS sequence"/>
</dbReference>
<reference evidence="1" key="1">
    <citation type="submission" date="2019-10" db="EMBL/GenBank/DDBJ databases">
        <title>Conservation and host-specific expression of non-tandemly repeated heterogenous ribosome RNA gene in arbuscular mycorrhizal fungi.</title>
        <authorList>
            <person name="Maeda T."/>
            <person name="Kobayashi Y."/>
            <person name="Nakagawa T."/>
            <person name="Ezawa T."/>
            <person name="Yamaguchi K."/>
            <person name="Bino T."/>
            <person name="Nishimoto Y."/>
            <person name="Shigenobu S."/>
            <person name="Kawaguchi M."/>
        </authorList>
    </citation>
    <scope>NUCLEOTIDE SEQUENCE</scope>
    <source>
        <strain evidence="1">HR1</strain>
    </source>
</reference>
<dbReference type="AlphaFoldDB" id="A0A8H3KP60"/>
<gene>
    <name evidence="1" type="ORF">RCL2_000081100</name>
</gene>
<evidence type="ECO:0000313" key="2">
    <source>
        <dbReference type="Proteomes" id="UP000615446"/>
    </source>
</evidence>
<organism evidence="1 2">
    <name type="scientific">Rhizophagus clarus</name>
    <dbReference type="NCBI Taxonomy" id="94130"/>
    <lineage>
        <taxon>Eukaryota</taxon>
        <taxon>Fungi</taxon>
        <taxon>Fungi incertae sedis</taxon>
        <taxon>Mucoromycota</taxon>
        <taxon>Glomeromycotina</taxon>
        <taxon>Glomeromycetes</taxon>
        <taxon>Glomerales</taxon>
        <taxon>Glomeraceae</taxon>
        <taxon>Rhizophagus</taxon>
    </lineage>
</organism>